<organism evidence="6 7">
    <name type="scientific">Dermatophilus congolensis</name>
    <dbReference type="NCBI Taxonomy" id="1863"/>
    <lineage>
        <taxon>Bacteria</taxon>
        <taxon>Bacillati</taxon>
        <taxon>Actinomycetota</taxon>
        <taxon>Actinomycetes</taxon>
        <taxon>Micrococcales</taxon>
        <taxon>Dermatophilaceae</taxon>
        <taxon>Dermatophilus</taxon>
    </lineage>
</organism>
<dbReference type="NCBIfam" id="TIGR00205">
    <property type="entry name" value="fliE"/>
    <property type="match status" value="1"/>
</dbReference>
<evidence type="ECO:0000313" key="6">
    <source>
        <dbReference type="EMBL" id="SNV25798.1"/>
    </source>
</evidence>
<keyword evidence="3 4" id="KW-0975">Bacterial flagellum</keyword>
<evidence type="ECO:0000256" key="4">
    <source>
        <dbReference type="HAMAP-Rule" id="MF_00724"/>
    </source>
</evidence>
<dbReference type="InterPro" id="IPR001624">
    <property type="entry name" value="FliE"/>
</dbReference>
<protein>
    <recommendedName>
        <fullName evidence="4 5">Flagellar hook-basal body complex protein FliE</fullName>
    </recommendedName>
</protein>
<dbReference type="Pfam" id="PF02049">
    <property type="entry name" value="FliE"/>
    <property type="match status" value="1"/>
</dbReference>
<gene>
    <name evidence="4" type="primary">fliE</name>
    <name evidence="6" type="ORF">SAMEA4475696_02322</name>
</gene>
<accession>A0A239VVM5</accession>
<dbReference type="GeneID" id="63460475"/>
<sequence length="117" mass="12190">MSIAPIPPSVGFGVTPGFGINPAYGVSATLPTTPSALRDPDSVSGPSFGQLLAQKIDQLNAMHLRTDELARAAATGDLKDVHEYTIAAAEAGVATQLAVAVRNKGLEAFNEIMRMQL</sequence>
<dbReference type="PANTHER" id="PTHR34653:SF1">
    <property type="entry name" value="FLAGELLAR HOOK-BASAL BODY COMPLEX PROTEIN FLIE"/>
    <property type="match status" value="1"/>
</dbReference>
<dbReference type="KEGG" id="dco:SAMEA4475696_2322"/>
<dbReference type="OrthoDB" id="3268318at2"/>
<dbReference type="PANTHER" id="PTHR34653">
    <property type="match status" value="1"/>
</dbReference>
<evidence type="ECO:0000256" key="1">
    <source>
        <dbReference type="ARBA" id="ARBA00004117"/>
    </source>
</evidence>
<keyword evidence="6" id="KW-0282">Flagellum</keyword>
<comment type="similarity">
    <text evidence="2 4">Belongs to the FliE family.</text>
</comment>
<dbReference type="HAMAP" id="MF_00724">
    <property type="entry name" value="FliE"/>
    <property type="match status" value="1"/>
</dbReference>
<reference evidence="6 7" key="1">
    <citation type="submission" date="2017-06" db="EMBL/GenBank/DDBJ databases">
        <authorList>
            <consortium name="Pathogen Informatics"/>
        </authorList>
    </citation>
    <scope>NUCLEOTIDE SEQUENCE [LARGE SCALE GENOMIC DNA]</scope>
    <source>
        <strain evidence="6 7">NCTC13039</strain>
    </source>
</reference>
<keyword evidence="6" id="KW-0969">Cilium</keyword>
<dbReference type="EMBL" id="LT906453">
    <property type="protein sequence ID" value="SNV25798.1"/>
    <property type="molecule type" value="Genomic_DNA"/>
</dbReference>
<dbReference type="STRING" id="1121387.GCA_000429885_00684"/>
<dbReference type="RefSeq" id="WP_028326743.1">
    <property type="nucleotide sequence ID" value="NZ_LT906453.1"/>
</dbReference>
<keyword evidence="6" id="KW-0966">Cell projection</keyword>
<keyword evidence="7" id="KW-1185">Reference proteome</keyword>
<evidence type="ECO:0000256" key="3">
    <source>
        <dbReference type="ARBA" id="ARBA00023143"/>
    </source>
</evidence>
<proteinExistence type="inferred from homology"/>
<dbReference type="PRINTS" id="PR01006">
    <property type="entry name" value="FLGHOOKFLIE"/>
</dbReference>
<evidence type="ECO:0000256" key="5">
    <source>
        <dbReference type="NCBIfam" id="TIGR00205"/>
    </source>
</evidence>
<dbReference type="Proteomes" id="UP000242637">
    <property type="component" value="Chromosome 1"/>
</dbReference>
<dbReference type="AlphaFoldDB" id="A0A239VVM5"/>
<dbReference type="GO" id="GO:0009425">
    <property type="term" value="C:bacterial-type flagellum basal body"/>
    <property type="evidence" value="ECO:0007669"/>
    <property type="project" value="UniProtKB-SubCell"/>
</dbReference>
<dbReference type="GO" id="GO:0005198">
    <property type="term" value="F:structural molecule activity"/>
    <property type="evidence" value="ECO:0007669"/>
    <property type="project" value="UniProtKB-UniRule"/>
</dbReference>
<dbReference type="GO" id="GO:0003774">
    <property type="term" value="F:cytoskeletal motor activity"/>
    <property type="evidence" value="ECO:0007669"/>
    <property type="project" value="InterPro"/>
</dbReference>
<evidence type="ECO:0000256" key="2">
    <source>
        <dbReference type="ARBA" id="ARBA00009272"/>
    </source>
</evidence>
<evidence type="ECO:0000313" key="7">
    <source>
        <dbReference type="Proteomes" id="UP000242637"/>
    </source>
</evidence>
<name>A0A239VVM5_9MICO</name>
<dbReference type="GO" id="GO:0071973">
    <property type="term" value="P:bacterial-type flagellum-dependent cell motility"/>
    <property type="evidence" value="ECO:0007669"/>
    <property type="project" value="InterPro"/>
</dbReference>
<comment type="subcellular location">
    <subcellularLocation>
        <location evidence="1 4">Bacterial flagellum basal body</location>
    </subcellularLocation>
</comment>